<accession>A0A4Y2NY62</accession>
<name>A0A4Y2NY62_ARAVE</name>
<comment type="caution">
    <text evidence="1">The sequence shown here is derived from an EMBL/GenBank/DDBJ whole genome shotgun (WGS) entry which is preliminary data.</text>
</comment>
<dbReference type="AlphaFoldDB" id="A0A4Y2NY62"/>
<proteinExistence type="predicted"/>
<dbReference type="Proteomes" id="UP000499080">
    <property type="component" value="Unassembled WGS sequence"/>
</dbReference>
<keyword evidence="2" id="KW-1185">Reference proteome</keyword>
<evidence type="ECO:0000313" key="2">
    <source>
        <dbReference type="Proteomes" id="UP000499080"/>
    </source>
</evidence>
<sequence>MWRIHNTSPPPVPVPTVFMSGFNGQEVEAYRDHEGTILEAREWLHEGYNAGSVHCMYCMRGMTDTIGKTATVPERGKRAKIGIQHGKYKEEVIKSSEN</sequence>
<organism evidence="1 2">
    <name type="scientific">Araneus ventricosus</name>
    <name type="common">Orbweaver spider</name>
    <name type="synonym">Epeira ventricosa</name>
    <dbReference type="NCBI Taxonomy" id="182803"/>
    <lineage>
        <taxon>Eukaryota</taxon>
        <taxon>Metazoa</taxon>
        <taxon>Ecdysozoa</taxon>
        <taxon>Arthropoda</taxon>
        <taxon>Chelicerata</taxon>
        <taxon>Arachnida</taxon>
        <taxon>Araneae</taxon>
        <taxon>Araneomorphae</taxon>
        <taxon>Entelegynae</taxon>
        <taxon>Araneoidea</taxon>
        <taxon>Araneidae</taxon>
        <taxon>Araneus</taxon>
    </lineage>
</organism>
<dbReference type="EMBL" id="BGPR01010152">
    <property type="protein sequence ID" value="GBN44555.1"/>
    <property type="molecule type" value="Genomic_DNA"/>
</dbReference>
<protein>
    <submittedName>
        <fullName evidence="1">Uncharacterized protein</fullName>
    </submittedName>
</protein>
<reference evidence="1 2" key="1">
    <citation type="journal article" date="2019" name="Sci. Rep.">
        <title>Orb-weaving spider Araneus ventricosus genome elucidates the spidroin gene catalogue.</title>
        <authorList>
            <person name="Kono N."/>
            <person name="Nakamura H."/>
            <person name="Ohtoshi R."/>
            <person name="Moran D.A.P."/>
            <person name="Shinohara A."/>
            <person name="Yoshida Y."/>
            <person name="Fujiwara M."/>
            <person name="Mori M."/>
            <person name="Tomita M."/>
            <person name="Arakawa K."/>
        </authorList>
    </citation>
    <scope>NUCLEOTIDE SEQUENCE [LARGE SCALE GENOMIC DNA]</scope>
</reference>
<evidence type="ECO:0000313" key="1">
    <source>
        <dbReference type="EMBL" id="GBN44555.1"/>
    </source>
</evidence>
<gene>
    <name evidence="1" type="ORF">AVEN_179527_1</name>
</gene>